<evidence type="ECO:0000256" key="3">
    <source>
        <dbReference type="ARBA" id="ARBA00022884"/>
    </source>
</evidence>
<evidence type="ECO:0000256" key="2">
    <source>
        <dbReference type="ARBA" id="ARBA00022737"/>
    </source>
</evidence>
<name>A0A9P9E1P6_9PLEO</name>
<reference evidence="7" key="1">
    <citation type="journal article" date="2021" name="Nat. Commun.">
        <title>Genetic determinants of endophytism in the Arabidopsis root mycobiome.</title>
        <authorList>
            <person name="Mesny F."/>
            <person name="Miyauchi S."/>
            <person name="Thiergart T."/>
            <person name="Pickel B."/>
            <person name="Atanasova L."/>
            <person name="Karlsson M."/>
            <person name="Huettel B."/>
            <person name="Barry K.W."/>
            <person name="Haridas S."/>
            <person name="Chen C."/>
            <person name="Bauer D."/>
            <person name="Andreopoulos W."/>
            <person name="Pangilinan J."/>
            <person name="LaButti K."/>
            <person name="Riley R."/>
            <person name="Lipzen A."/>
            <person name="Clum A."/>
            <person name="Drula E."/>
            <person name="Henrissat B."/>
            <person name="Kohler A."/>
            <person name="Grigoriev I.V."/>
            <person name="Martin F.M."/>
            <person name="Hacquard S."/>
        </authorList>
    </citation>
    <scope>NUCLEOTIDE SEQUENCE</scope>
    <source>
        <strain evidence="7">MPI-CAGE-CH-0243</strain>
    </source>
</reference>
<keyword evidence="1" id="KW-0597">Phosphoprotein</keyword>
<dbReference type="OrthoDB" id="5411533at2759"/>
<dbReference type="InterPro" id="IPR012677">
    <property type="entry name" value="Nucleotide-bd_a/b_plait_sf"/>
</dbReference>
<organism evidence="7 8">
    <name type="scientific">Dendryphion nanum</name>
    <dbReference type="NCBI Taxonomy" id="256645"/>
    <lineage>
        <taxon>Eukaryota</taxon>
        <taxon>Fungi</taxon>
        <taxon>Dikarya</taxon>
        <taxon>Ascomycota</taxon>
        <taxon>Pezizomycotina</taxon>
        <taxon>Dothideomycetes</taxon>
        <taxon>Pleosporomycetidae</taxon>
        <taxon>Pleosporales</taxon>
        <taxon>Torulaceae</taxon>
        <taxon>Dendryphion</taxon>
    </lineage>
</organism>
<dbReference type="InterPro" id="IPR000504">
    <property type="entry name" value="RRM_dom"/>
</dbReference>
<sequence length="610" mass="68739">MADVMDVDALLEQAVAQHEEQQKAKEAAAAKEVTSASSEADTRNPRDRNDRDRRDRDRDRGRDRRDRDRDRDRDRIPRRGDHYRESNNERNRSRDGDRRRDDSRPRSSTKGTNSDDEGPPPIRERDRRSGRDNRDRERDRDRDRERDRRNGGDFYSGGGRARSRSPRRRDEGRYNSNRNARERSPAPRRRDDRRGSARRTITPTSPEPTEDDRDKRTIFVQQISQRAETRHLRAFFEVIGPVVEAQIVKDRVTGRSKGVGYVEFKEEESVPKAIELTGQKLKGVPIIAQHTEAEKNRASRATATESNTNSNNQAPFHRLYVGNIHFSVTEQDLEAVFGPYGELEHVQLQRDDTPQGAGRSRGYGFVQYRDPAAAKAALEQMNGFELANRQIRVGLGNDKFTPESTAQLLRNFSHQASSFQGSAFSGSGGRGAYAGGSGGVFDRSHGRDDRGVTGASALDDNDVGVGGVSRDRLMNMLARNPVDEPKNNRNAPVAVAAPRVPAFEQPMVSRCIKIQNLYNPDEELANFGIGWAKDLETEILAECKKKYGEVVHIAVDPNQDGDVYVKFAALESSEKALQGLNGRNFNFRTIRAAYVVDKVYNSLYAEAAKV</sequence>
<feature type="region of interest" description="Disordered" evidence="5">
    <location>
        <begin position="436"/>
        <end position="458"/>
    </location>
</feature>
<dbReference type="PANTHER" id="PTHR48036">
    <property type="entry name" value="SPLICING FACTOR (PAD-1), PUTATIVE (AFU_ORTHOLOGUE AFUA_1G15810)-RELATED"/>
    <property type="match status" value="1"/>
</dbReference>
<feature type="domain" description="RRM" evidence="6">
    <location>
        <begin position="510"/>
        <end position="597"/>
    </location>
</feature>
<dbReference type="Pfam" id="PF00076">
    <property type="entry name" value="RRM_1"/>
    <property type="match status" value="3"/>
</dbReference>
<protein>
    <recommendedName>
        <fullName evidence="6">RRM domain-containing protein</fullName>
    </recommendedName>
</protein>
<feature type="region of interest" description="Disordered" evidence="5">
    <location>
        <begin position="293"/>
        <end position="314"/>
    </location>
</feature>
<dbReference type="Proteomes" id="UP000700596">
    <property type="component" value="Unassembled WGS sequence"/>
</dbReference>
<feature type="compositionally biased region" description="Basic and acidic residues" evidence="5">
    <location>
        <begin position="40"/>
        <end position="105"/>
    </location>
</feature>
<feature type="compositionally biased region" description="Basic and acidic residues" evidence="5">
    <location>
        <begin position="442"/>
        <end position="451"/>
    </location>
</feature>
<feature type="domain" description="RRM" evidence="6">
    <location>
        <begin position="317"/>
        <end position="398"/>
    </location>
</feature>
<keyword evidence="2" id="KW-0677">Repeat</keyword>
<dbReference type="GO" id="GO:0003723">
    <property type="term" value="F:RNA binding"/>
    <property type="evidence" value="ECO:0007669"/>
    <property type="project" value="UniProtKB-UniRule"/>
</dbReference>
<dbReference type="GO" id="GO:0005634">
    <property type="term" value="C:nucleus"/>
    <property type="evidence" value="ECO:0007669"/>
    <property type="project" value="InterPro"/>
</dbReference>
<proteinExistence type="predicted"/>
<keyword evidence="8" id="KW-1185">Reference proteome</keyword>
<feature type="compositionally biased region" description="Basic and acidic residues" evidence="5">
    <location>
        <begin position="168"/>
        <end position="195"/>
    </location>
</feature>
<feature type="region of interest" description="Disordered" evidence="5">
    <location>
        <begin position="17"/>
        <end position="216"/>
    </location>
</feature>
<dbReference type="SMART" id="SM00360">
    <property type="entry name" value="RRM"/>
    <property type="match status" value="3"/>
</dbReference>
<dbReference type="EMBL" id="JAGMWT010000005">
    <property type="protein sequence ID" value="KAH7128381.1"/>
    <property type="molecule type" value="Genomic_DNA"/>
</dbReference>
<evidence type="ECO:0000313" key="8">
    <source>
        <dbReference type="Proteomes" id="UP000700596"/>
    </source>
</evidence>
<gene>
    <name evidence="7" type="ORF">B0J11DRAFT_269644</name>
</gene>
<dbReference type="AlphaFoldDB" id="A0A9P9E1P6"/>
<dbReference type="NCBIfam" id="TIGR01622">
    <property type="entry name" value="SF-CC1"/>
    <property type="match status" value="1"/>
</dbReference>
<evidence type="ECO:0000256" key="5">
    <source>
        <dbReference type="SAM" id="MobiDB-lite"/>
    </source>
</evidence>
<feature type="domain" description="RRM" evidence="6">
    <location>
        <begin position="216"/>
        <end position="293"/>
    </location>
</feature>
<dbReference type="CDD" id="cd12285">
    <property type="entry name" value="RRM3_RBM39_like"/>
    <property type="match status" value="1"/>
</dbReference>
<feature type="compositionally biased region" description="Low complexity" evidence="5">
    <location>
        <begin position="299"/>
        <end position="312"/>
    </location>
</feature>
<dbReference type="SMART" id="SM00361">
    <property type="entry name" value="RRM_1"/>
    <property type="match status" value="2"/>
</dbReference>
<keyword evidence="3 4" id="KW-0694">RNA-binding</keyword>
<feature type="compositionally biased region" description="Basic and acidic residues" evidence="5">
    <location>
        <begin position="122"/>
        <end position="151"/>
    </location>
</feature>
<dbReference type="SUPFAM" id="SSF54928">
    <property type="entry name" value="RNA-binding domain, RBD"/>
    <property type="match status" value="2"/>
</dbReference>
<evidence type="ECO:0000313" key="7">
    <source>
        <dbReference type="EMBL" id="KAH7128381.1"/>
    </source>
</evidence>
<feature type="compositionally biased region" description="Low complexity" evidence="5">
    <location>
        <begin position="30"/>
        <end position="39"/>
    </location>
</feature>
<dbReference type="Gene3D" id="3.30.70.330">
    <property type="match status" value="3"/>
</dbReference>
<dbReference type="Pfam" id="PF15519">
    <property type="entry name" value="RBM39linker"/>
    <property type="match status" value="1"/>
</dbReference>
<dbReference type="InterPro" id="IPR035979">
    <property type="entry name" value="RBD_domain_sf"/>
</dbReference>
<comment type="caution">
    <text evidence="7">The sequence shown here is derived from an EMBL/GenBank/DDBJ whole genome shotgun (WGS) entry which is preliminary data.</text>
</comment>
<dbReference type="InterPro" id="IPR003954">
    <property type="entry name" value="RRM_euk-type"/>
</dbReference>
<dbReference type="CDD" id="cd12283">
    <property type="entry name" value="RRM1_RBM39_like"/>
    <property type="match status" value="1"/>
</dbReference>
<dbReference type="InterPro" id="IPR006509">
    <property type="entry name" value="RBM39_SF"/>
</dbReference>
<accession>A0A9P9E1P6</accession>
<dbReference type="PROSITE" id="PS50102">
    <property type="entry name" value="RRM"/>
    <property type="match status" value="3"/>
</dbReference>
<evidence type="ECO:0000256" key="1">
    <source>
        <dbReference type="ARBA" id="ARBA00022553"/>
    </source>
</evidence>
<dbReference type="InterPro" id="IPR029123">
    <property type="entry name" value="RBM39_linker"/>
</dbReference>
<dbReference type="GO" id="GO:0006397">
    <property type="term" value="P:mRNA processing"/>
    <property type="evidence" value="ECO:0007669"/>
    <property type="project" value="InterPro"/>
</dbReference>
<dbReference type="CDD" id="cd12284">
    <property type="entry name" value="RRM2_RBM23_RBM39"/>
    <property type="match status" value="1"/>
</dbReference>
<evidence type="ECO:0000256" key="4">
    <source>
        <dbReference type="PROSITE-ProRule" id="PRU00176"/>
    </source>
</evidence>
<feature type="compositionally biased region" description="Basic and acidic residues" evidence="5">
    <location>
        <begin position="17"/>
        <end position="29"/>
    </location>
</feature>
<evidence type="ECO:0000259" key="6">
    <source>
        <dbReference type="PROSITE" id="PS50102"/>
    </source>
</evidence>